<evidence type="ECO:0000313" key="1">
    <source>
        <dbReference type="EMBL" id="EMF40316.1"/>
    </source>
</evidence>
<comment type="caution">
    <text evidence="1">The sequence shown here is derived from an EMBL/GenBank/DDBJ whole genome shotgun (WGS) entry which is preliminary data.</text>
</comment>
<evidence type="ECO:0000313" key="2">
    <source>
        <dbReference type="Proteomes" id="UP000011754"/>
    </source>
</evidence>
<organism evidence="1 2">
    <name type="scientific">Leptospira interrogans serovar Lora str. TE 1992</name>
    <dbReference type="NCBI Taxonomy" id="1193028"/>
    <lineage>
        <taxon>Bacteria</taxon>
        <taxon>Pseudomonadati</taxon>
        <taxon>Spirochaetota</taxon>
        <taxon>Spirochaetia</taxon>
        <taxon>Leptospirales</taxon>
        <taxon>Leptospiraceae</taxon>
        <taxon>Leptospira</taxon>
    </lineage>
</organism>
<accession>M3ER56</accession>
<reference evidence="1 2" key="1">
    <citation type="submission" date="2013-01" db="EMBL/GenBank/DDBJ databases">
        <authorList>
            <person name="Harkins D.M."/>
            <person name="Durkin A.S."/>
            <person name="Brinkac L.M."/>
            <person name="Haft D.H."/>
            <person name="Selengut J.D."/>
            <person name="Sanka R."/>
            <person name="DePew J."/>
            <person name="Purushe J."/>
            <person name="Hartskeerl R.A."/>
            <person name="Ahmed A."/>
            <person name="van der Linden H."/>
            <person name="Goris M.G.A."/>
            <person name="Vinetz J.M."/>
            <person name="Sutton G.G."/>
            <person name="Nierman W.C."/>
            <person name="Fouts D.E."/>
        </authorList>
    </citation>
    <scope>NUCLEOTIDE SEQUENCE [LARGE SCALE GENOMIC DNA]</scope>
    <source>
        <strain evidence="1 2">TE 1992</strain>
    </source>
</reference>
<sequence>MDSLNKIRLIDAFVALTISSLAEVKEARKDQDDRIVRESRE</sequence>
<dbReference type="EMBL" id="AKWW02000078">
    <property type="protein sequence ID" value="EMF40316.1"/>
    <property type="molecule type" value="Genomic_DNA"/>
</dbReference>
<gene>
    <name evidence="1" type="ORF">LEP1GSC067_2688</name>
</gene>
<protein>
    <submittedName>
        <fullName evidence="1">Uncharacterized protein</fullName>
    </submittedName>
</protein>
<proteinExistence type="predicted"/>
<dbReference type="Proteomes" id="UP000011754">
    <property type="component" value="Unassembled WGS sequence"/>
</dbReference>
<name>M3ER56_LEPIR</name>
<dbReference type="AlphaFoldDB" id="M3ER56"/>